<protein>
    <submittedName>
        <fullName evidence="3">Uncharacterized protein LOC113464913</fullName>
    </submittedName>
</protein>
<keyword evidence="2" id="KW-1185">Reference proteome</keyword>
<name>A0AAJ7S8F8_9HYME</name>
<sequence length="164" mass="18262">MDIDEETMMERQTTVMESVCITPNEYYGLVTAVAVLVVLLASVVLLSMLIYRKYAYAVVTKNRRVDKACNRSSHSDDAYSSRVNNFSFLRTGLQKPFQSTSISRSVSNVIGQRVTSSPTALEGAVGLSSRRTGFDPSEPIYTDPSLFEVARCSSPKRDDNFHLM</sequence>
<gene>
    <name evidence="3" type="primary">LOC113464913</name>
</gene>
<dbReference type="GeneID" id="113464913"/>
<keyword evidence="1" id="KW-0812">Transmembrane</keyword>
<dbReference type="KEGG" id="ccal:113464913"/>
<dbReference type="RefSeq" id="XP_026673410.1">
    <property type="nucleotide sequence ID" value="XM_026817609.1"/>
</dbReference>
<organism evidence="2 3">
    <name type="scientific">Ceratina calcarata</name>
    <dbReference type="NCBI Taxonomy" id="156304"/>
    <lineage>
        <taxon>Eukaryota</taxon>
        <taxon>Metazoa</taxon>
        <taxon>Ecdysozoa</taxon>
        <taxon>Arthropoda</taxon>
        <taxon>Hexapoda</taxon>
        <taxon>Insecta</taxon>
        <taxon>Pterygota</taxon>
        <taxon>Neoptera</taxon>
        <taxon>Endopterygota</taxon>
        <taxon>Hymenoptera</taxon>
        <taxon>Apocrita</taxon>
        <taxon>Aculeata</taxon>
        <taxon>Apoidea</taxon>
        <taxon>Anthophila</taxon>
        <taxon>Apidae</taxon>
        <taxon>Ceratina</taxon>
        <taxon>Zadontomerus</taxon>
    </lineage>
</organism>
<evidence type="ECO:0000256" key="1">
    <source>
        <dbReference type="SAM" id="Phobius"/>
    </source>
</evidence>
<feature type="transmembrane region" description="Helical" evidence="1">
    <location>
        <begin position="26"/>
        <end position="51"/>
    </location>
</feature>
<accession>A0AAJ7S8F8</accession>
<proteinExistence type="predicted"/>
<dbReference type="Proteomes" id="UP000694925">
    <property type="component" value="Unplaced"/>
</dbReference>
<keyword evidence="1" id="KW-1133">Transmembrane helix</keyword>
<evidence type="ECO:0000313" key="2">
    <source>
        <dbReference type="Proteomes" id="UP000694925"/>
    </source>
</evidence>
<evidence type="ECO:0000313" key="3">
    <source>
        <dbReference type="RefSeq" id="XP_026673410.1"/>
    </source>
</evidence>
<reference evidence="3" key="1">
    <citation type="submission" date="2025-08" db="UniProtKB">
        <authorList>
            <consortium name="RefSeq"/>
        </authorList>
    </citation>
    <scope>IDENTIFICATION</scope>
    <source>
        <tissue evidence="3">Whole body</tissue>
    </source>
</reference>
<keyword evidence="1" id="KW-0472">Membrane</keyword>
<dbReference type="AlphaFoldDB" id="A0AAJ7S8F8"/>